<organism evidence="1 2">
    <name type="scientific">Bauhinia variegata</name>
    <name type="common">Purple orchid tree</name>
    <name type="synonym">Phanera variegata</name>
    <dbReference type="NCBI Taxonomy" id="167791"/>
    <lineage>
        <taxon>Eukaryota</taxon>
        <taxon>Viridiplantae</taxon>
        <taxon>Streptophyta</taxon>
        <taxon>Embryophyta</taxon>
        <taxon>Tracheophyta</taxon>
        <taxon>Spermatophyta</taxon>
        <taxon>Magnoliopsida</taxon>
        <taxon>eudicotyledons</taxon>
        <taxon>Gunneridae</taxon>
        <taxon>Pentapetalae</taxon>
        <taxon>rosids</taxon>
        <taxon>fabids</taxon>
        <taxon>Fabales</taxon>
        <taxon>Fabaceae</taxon>
        <taxon>Cercidoideae</taxon>
        <taxon>Cercideae</taxon>
        <taxon>Bauhiniinae</taxon>
        <taxon>Bauhinia</taxon>
    </lineage>
</organism>
<protein>
    <submittedName>
        <fullName evidence="1">Uncharacterized protein</fullName>
    </submittedName>
</protein>
<sequence>MLKEAIKKKSNVLSSRSSTINLRKCIGKIHILTFTESKYSKSRATQHRLGWWLLDTVRVVQFIFFFIRCRDEIIIILYADDMLVINHDPSKILRGSVGYEATLVVHSANM</sequence>
<gene>
    <name evidence="1" type="ORF">L6164_031361</name>
</gene>
<reference evidence="1 2" key="1">
    <citation type="journal article" date="2022" name="DNA Res.">
        <title>Chromosomal-level genome assembly of the orchid tree Bauhinia variegata (Leguminosae; Cercidoideae) supports the allotetraploid origin hypothesis of Bauhinia.</title>
        <authorList>
            <person name="Zhong Y."/>
            <person name="Chen Y."/>
            <person name="Zheng D."/>
            <person name="Pang J."/>
            <person name="Liu Y."/>
            <person name="Luo S."/>
            <person name="Meng S."/>
            <person name="Qian L."/>
            <person name="Wei D."/>
            <person name="Dai S."/>
            <person name="Zhou R."/>
        </authorList>
    </citation>
    <scope>NUCLEOTIDE SEQUENCE [LARGE SCALE GENOMIC DNA]</scope>
    <source>
        <strain evidence="1">BV-YZ2020</strain>
    </source>
</reference>
<evidence type="ECO:0000313" key="1">
    <source>
        <dbReference type="EMBL" id="KAI4308269.1"/>
    </source>
</evidence>
<keyword evidence="2" id="KW-1185">Reference proteome</keyword>
<dbReference type="Proteomes" id="UP000828941">
    <property type="component" value="Chromosome 12"/>
</dbReference>
<accession>A0ACB9LES3</accession>
<dbReference type="EMBL" id="CM039437">
    <property type="protein sequence ID" value="KAI4308269.1"/>
    <property type="molecule type" value="Genomic_DNA"/>
</dbReference>
<proteinExistence type="predicted"/>
<name>A0ACB9LES3_BAUVA</name>
<evidence type="ECO:0000313" key="2">
    <source>
        <dbReference type="Proteomes" id="UP000828941"/>
    </source>
</evidence>
<comment type="caution">
    <text evidence="1">The sequence shown here is derived from an EMBL/GenBank/DDBJ whole genome shotgun (WGS) entry which is preliminary data.</text>
</comment>